<dbReference type="RefSeq" id="WP_015396825.1">
    <property type="nucleotide sequence ID" value="NC_020299.1"/>
</dbReference>
<dbReference type="KEGG" id="kon:CONE_0328"/>
<dbReference type="InterPro" id="IPR000620">
    <property type="entry name" value="EamA_dom"/>
</dbReference>
<keyword evidence="1" id="KW-0472">Membrane</keyword>
<evidence type="ECO:0000259" key="2">
    <source>
        <dbReference type="Pfam" id="PF00892"/>
    </source>
</evidence>
<dbReference type="Pfam" id="PF00892">
    <property type="entry name" value="EamA"/>
    <property type="match status" value="2"/>
</dbReference>
<evidence type="ECO:0000313" key="4">
    <source>
        <dbReference type="Proteomes" id="UP000011541"/>
    </source>
</evidence>
<dbReference type="SUPFAM" id="SSF103481">
    <property type="entry name" value="Multidrug resistance efflux transporter EmrE"/>
    <property type="match status" value="2"/>
</dbReference>
<feature type="transmembrane region" description="Helical" evidence="1">
    <location>
        <begin position="270"/>
        <end position="288"/>
    </location>
</feature>
<feature type="transmembrane region" description="Helical" evidence="1">
    <location>
        <begin position="6"/>
        <end position="23"/>
    </location>
</feature>
<feature type="transmembrane region" description="Helical" evidence="1">
    <location>
        <begin position="179"/>
        <end position="200"/>
    </location>
</feature>
<keyword evidence="4" id="KW-1185">Reference proteome</keyword>
<dbReference type="InterPro" id="IPR037185">
    <property type="entry name" value="EmrE-like"/>
</dbReference>
<accession>M1LRE3</accession>
<sequence>MIVGFLYLSVSITCSILVSIILRKNIYKKINLSDVVFINYATATIISLFFFKTNTKHLISVINNNLYIILMIGFLLPIGFISMAQSIRYFGVTKSEIFQRMSIVIPIIASFTIFNDDLSTIKIIYIIIAIFSIFCLLDKQQEYKIIDEKKFYQFKWPMLVCFTYGLADILFKKISSNNVFTSCLCLSFLIASFVMAIYITFTKQFFFSKNNIINGILFGTLNWVNISSYIKAHKYLYDMPSTVFVVMNLGVIISGTIVGTVFFKEKLNKNNILGIFIAILSIIIAIIIR</sequence>
<dbReference type="eggNOG" id="COG0697">
    <property type="taxonomic scope" value="Bacteria"/>
</dbReference>
<feature type="domain" description="EamA" evidence="2">
    <location>
        <begin position="158"/>
        <end position="285"/>
    </location>
</feature>
<name>M1LRE3_9PROT</name>
<reference evidence="3 4" key="1">
    <citation type="journal article" date="2013" name="Genome Biol. Evol.">
        <title>Genome evolution and phylogenomic analysis of candidatus kinetoplastibacterium, the betaproteobacterial endosymbionts of strigomonas and angomonas.</title>
        <authorList>
            <person name="Alves J.M."/>
            <person name="Serrano M.G."/>
            <person name="Maia da Silva F."/>
            <person name="Voegtly L.J."/>
            <person name="Matveyev A.V."/>
            <person name="Teixeira M.M."/>
            <person name="Camargo E.P."/>
            <person name="Buck G.A."/>
        </authorList>
    </citation>
    <scope>NUCLEOTIDE SEQUENCE [LARGE SCALE GENOMIC DNA]</scope>
    <source>
        <strain evidence="3 4">TCC290E</strain>
    </source>
</reference>
<feature type="transmembrane region" description="Helical" evidence="1">
    <location>
        <begin position="120"/>
        <end position="138"/>
    </location>
</feature>
<feature type="domain" description="EamA" evidence="2">
    <location>
        <begin position="19"/>
        <end position="136"/>
    </location>
</feature>
<evidence type="ECO:0000256" key="1">
    <source>
        <dbReference type="SAM" id="Phobius"/>
    </source>
</evidence>
<evidence type="ECO:0000313" key="3">
    <source>
        <dbReference type="EMBL" id="AGF48137.1"/>
    </source>
</evidence>
<dbReference type="EMBL" id="CP003805">
    <property type="protein sequence ID" value="AGF48137.1"/>
    <property type="molecule type" value="Genomic_DNA"/>
</dbReference>
<dbReference type="STRING" id="1208920.CONE_0328"/>
<gene>
    <name evidence="3" type="ORF">CONE_0328</name>
</gene>
<feature type="transmembrane region" description="Helical" evidence="1">
    <location>
        <begin position="65"/>
        <end position="85"/>
    </location>
</feature>
<feature type="transmembrane region" description="Helical" evidence="1">
    <location>
        <begin position="35"/>
        <end position="53"/>
    </location>
</feature>
<organism evidence="3 4">
    <name type="scientific">Candidatus Kinetoplastidibacterium stringomonadis TCC290E</name>
    <dbReference type="NCBI Taxonomy" id="1208920"/>
    <lineage>
        <taxon>Bacteria</taxon>
        <taxon>Pseudomonadati</taxon>
        <taxon>Pseudomonadota</taxon>
        <taxon>Betaproteobacteria</taxon>
        <taxon>Candidatus Kinetoplastidibacterium</taxon>
    </lineage>
</organism>
<keyword evidence="1" id="KW-0812">Transmembrane</keyword>
<proteinExistence type="predicted"/>
<feature type="transmembrane region" description="Helical" evidence="1">
    <location>
        <begin position="97"/>
        <end position="114"/>
    </location>
</feature>
<dbReference type="Proteomes" id="UP000011541">
    <property type="component" value="Chromosome"/>
</dbReference>
<keyword evidence="1" id="KW-1133">Transmembrane helix</keyword>
<dbReference type="PATRIC" id="fig|1208920.3.peg.108"/>
<dbReference type="HOGENOM" id="CLU_062241_0_0_4"/>
<dbReference type="AlphaFoldDB" id="M1LRE3"/>
<protein>
    <recommendedName>
        <fullName evidence="2">EamA domain-containing protein</fullName>
    </recommendedName>
</protein>
<dbReference type="GO" id="GO:0016020">
    <property type="term" value="C:membrane"/>
    <property type="evidence" value="ECO:0007669"/>
    <property type="project" value="InterPro"/>
</dbReference>
<feature type="transmembrane region" description="Helical" evidence="1">
    <location>
        <begin position="242"/>
        <end position="263"/>
    </location>
</feature>
<dbReference type="OrthoDB" id="1524053at2"/>